<dbReference type="InterPro" id="IPR007627">
    <property type="entry name" value="RNA_pol_sigma70_r2"/>
</dbReference>
<dbReference type="Proteomes" id="UP000309454">
    <property type="component" value="Unassembled WGS sequence"/>
</dbReference>
<name>A0A4T9TD70_9ACTN</name>
<dbReference type="OrthoDB" id="5243336at2"/>
<dbReference type="PANTHER" id="PTHR43133:SF8">
    <property type="entry name" value="RNA POLYMERASE SIGMA FACTOR HI_1459-RELATED"/>
    <property type="match status" value="1"/>
</dbReference>
<keyword evidence="2" id="KW-0805">Transcription regulation</keyword>
<dbReference type="CDD" id="cd06171">
    <property type="entry name" value="Sigma70_r4"/>
    <property type="match status" value="1"/>
</dbReference>
<evidence type="ECO:0000256" key="4">
    <source>
        <dbReference type="ARBA" id="ARBA00023125"/>
    </source>
</evidence>
<dbReference type="GO" id="GO:0003677">
    <property type="term" value="F:DNA binding"/>
    <property type="evidence" value="ECO:0007669"/>
    <property type="project" value="UniProtKB-KW"/>
</dbReference>
<feature type="domain" description="RNA polymerase sigma factor 70 region 4 type 2" evidence="7">
    <location>
        <begin position="140"/>
        <end position="187"/>
    </location>
</feature>
<accession>A0A4T9TD70</accession>
<dbReference type="InterPro" id="IPR039425">
    <property type="entry name" value="RNA_pol_sigma-70-like"/>
</dbReference>
<dbReference type="Pfam" id="PF08281">
    <property type="entry name" value="Sigma70_r4_2"/>
    <property type="match status" value="1"/>
</dbReference>
<evidence type="ECO:0000256" key="5">
    <source>
        <dbReference type="ARBA" id="ARBA00023163"/>
    </source>
</evidence>
<gene>
    <name evidence="8" type="ORF">E5982_06385</name>
</gene>
<dbReference type="InterPro" id="IPR036388">
    <property type="entry name" value="WH-like_DNA-bd_sf"/>
</dbReference>
<evidence type="ECO:0000259" key="7">
    <source>
        <dbReference type="Pfam" id="PF08281"/>
    </source>
</evidence>
<dbReference type="InterPro" id="IPR013249">
    <property type="entry name" value="RNA_pol_sigma70_r4_t2"/>
</dbReference>
<feature type="domain" description="RNA polymerase sigma-70 region 2" evidence="6">
    <location>
        <begin position="13"/>
        <end position="82"/>
    </location>
</feature>
<proteinExistence type="inferred from homology"/>
<dbReference type="InterPro" id="IPR013324">
    <property type="entry name" value="RNA_pol_sigma_r3/r4-like"/>
</dbReference>
<dbReference type="GO" id="GO:0016987">
    <property type="term" value="F:sigma factor activity"/>
    <property type="evidence" value="ECO:0007669"/>
    <property type="project" value="UniProtKB-KW"/>
</dbReference>
<dbReference type="InterPro" id="IPR014284">
    <property type="entry name" value="RNA_pol_sigma-70_dom"/>
</dbReference>
<organism evidence="8 9">
    <name type="scientific">Parvibacter caecicola</name>
    <dbReference type="NCBI Taxonomy" id="747645"/>
    <lineage>
        <taxon>Bacteria</taxon>
        <taxon>Bacillati</taxon>
        <taxon>Actinomycetota</taxon>
        <taxon>Coriobacteriia</taxon>
        <taxon>Coriobacteriales</taxon>
        <taxon>Coriobacteriaceae</taxon>
        <taxon>Parvibacter</taxon>
    </lineage>
</organism>
<comment type="similarity">
    <text evidence="1">Belongs to the sigma-70 factor family. ECF subfamily.</text>
</comment>
<sequence length="205" mass="22644">MSDYNPLNAIERLFALYEQQMYRIAFAVLKDEGQAEDAVMTAFERVVRRQGVPCDPDSAHAKNLMTTMARQCAIDIYRKNARERERFVQVAGDAVGLAAGVGISADGPEEQAFAACAAASQEGAASGMSAPEEGVDASADEMLAALPAPYREVLRDRFVEERSTRETAEHLGISEANVRKRQQRGLDLLRRKRNGGEFNEPLYCR</sequence>
<reference evidence="8 9" key="1">
    <citation type="submission" date="2019-04" db="EMBL/GenBank/DDBJ databases">
        <title>Microbes associate with the intestines of laboratory mice.</title>
        <authorList>
            <person name="Navarre W."/>
            <person name="Wong E."/>
            <person name="Huang K.C."/>
            <person name="Tropini C."/>
            <person name="Ng K."/>
            <person name="Yu B."/>
        </authorList>
    </citation>
    <scope>NUCLEOTIDE SEQUENCE [LARGE SCALE GENOMIC DNA]</scope>
    <source>
        <strain evidence="8 9">NM48_B13</strain>
    </source>
</reference>
<keyword evidence="5" id="KW-0804">Transcription</keyword>
<dbReference type="InterPro" id="IPR013325">
    <property type="entry name" value="RNA_pol_sigma_r2"/>
</dbReference>
<dbReference type="Gene3D" id="1.10.1740.10">
    <property type="match status" value="1"/>
</dbReference>
<evidence type="ECO:0000256" key="1">
    <source>
        <dbReference type="ARBA" id="ARBA00010641"/>
    </source>
</evidence>
<dbReference type="AlphaFoldDB" id="A0A4T9TD70"/>
<dbReference type="Gene3D" id="1.10.10.10">
    <property type="entry name" value="Winged helix-like DNA-binding domain superfamily/Winged helix DNA-binding domain"/>
    <property type="match status" value="1"/>
</dbReference>
<dbReference type="Pfam" id="PF04542">
    <property type="entry name" value="Sigma70_r2"/>
    <property type="match status" value="1"/>
</dbReference>
<evidence type="ECO:0000313" key="9">
    <source>
        <dbReference type="Proteomes" id="UP000309454"/>
    </source>
</evidence>
<dbReference type="GO" id="GO:0006352">
    <property type="term" value="P:DNA-templated transcription initiation"/>
    <property type="evidence" value="ECO:0007669"/>
    <property type="project" value="InterPro"/>
</dbReference>
<dbReference type="EMBL" id="SSTM01000004">
    <property type="protein sequence ID" value="TJW10189.1"/>
    <property type="molecule type" value="Genomic_DNA"/>
</dbReference>
<dbReference type="SUPFAM" id="SSF88946">
    <property type="entry name" value="Sigma2 domain of RNA polymerase sigma factors"/>
    <property type="match status" value="1"/>
</dbReference>
<protein>
    <submittedName>
        <fullName evidence="8">Sigma-70 family RNA polymerase sigma factor</fullName>
    </submittedName>
</protein>
<evidence type="ECO:0000259" key="6">
    <source>
        <dbReference type="Pfam" id="PF04542"/>
    </source>
</evidence>
<keyword evidence="4" id="KW-0238">DNA-binding</keyword>
<dbReference type="RefSeq" id="WP_136845853.1">
    <property type="nucleotide sequence ID" value="NZ_SSTM01000004.1"/>
</dbReference>
<evidence type="ECO:0000256" key="2">
    <source>
        <dbReference type="ARBA" id="ARBA00023015"/>
    </source>
</evidence>
<keyword evidence="9" id="KW-1185">Reference proteome</keyword>
<keyword evidence="3" id="KW-0731">Sigma factor</keyword>
<evidence type="ECO:0000313" key="8">
    <source>
        <dbReference type="EMBL" id="TJW10189.1"/>
    </source>
</evidence>
<dbReference type="PANTHER" id="PTHR43133">
    <property type="entry name" value="RNA POLYMERASE ECF-TYPE SIGMA FACTO"/>
    <property type="match status" value="1"/>
</dbReference>
<dbReference type="NCBIfam" id="TIGR02937">
    <property type="entry name" value="sigma70-ECF"/>
    <property type="match status" value="1"/>
</dbReference>
<evidence type="ECO:0000256" key="3">
    <source>
        <dbReference type="ARBA" id="ARBA00023082"/>
    </source>
</evidence>
<comment type="caution">
    <text evidence="8">The sequence shown here is derived from an EMBL/GenBank/DDBJ whole genome shotgun (WGS) entry which is preliminary data.</text>
</comment>
<dbReference type="SUPFAM" id="SSF88659">
    <property type="entry name" value="Sigma3 and sigma4 domains of RNA polymerase sigma factors"/>
    <property type="match status" value="1"/>
</dbReference>